<feature type="compositionally biased region" description="Acidic residues" evidence="1">
    <location>
        <begin position="96"/>
        <end position="108"/>
    </location>
</feature>
<gene>
    <name evidence="4" type="ORF">RM574_05635</name>
    <name evidence="3" type="ORF">RM698_26335</name>
</gene>
<dbReference type="RefSeq" id="WP_009063004.1">
    <property type="nucleotide sequence ID" value="NZ_JAVRER010000006.1"/>
</dbReference>
<proteinExistence type="predicted"/>
<reference evidence="5 6" key="1">
    <citation type="submission" date="2023-07" db="EMBL/GenBank/DDBJ databases">
        <title>30 novel species of actinomycetes from the DSMZ collection.</title>
        <authorList>
            <person name="Nouioui I."/>
        </authorList>
    </citation>
    <scope>NUCLEOTIDE SEQUENCE [LARGE SCALE GENOMIC DNA]</scope>
    <source>
        <strain evidence="6">DSM 41979</strain>
        <strain evidence="5">DSM 41982</strain>
    </source>
</reference>
<feature type="domain" description="DUF5709" evidence="2">
    <location>
        <begin position="106"/>
        <end position="154"/>
    </location>
</feature>
<feature type="region of interest" description="Disordered" evidence="1">
    <location>
        <begin position="1"/>
        <end position="130"/>
    </location>
</feature>
<feature type="compositionally biased region" description="Acidic residues" evidence="1">
    <location>
        <begin position="17"/>
        <end position="36"/>
    </location>
</feature>
<sequence>MDSDDTGRGDDVYQPDGSEERDDDDFAQLDYDDTLLDPDVKDPLDEGYSPVERPLAADRDGTTLAESEEGETLDQRLAEELPDIGDPQGDGLGDALDTDGELRDDEVGEDRSGRLVAPDEGLGPDTEKDMVASDVGIDGAAASAEEAAVHVVEDDENDLPVDEDVNDLP</sequence>
<reference evidence="4" key="2">
    <citation type="submission" date="2024-03" db="EMBL/GenBank/DDBJ databases">
        <title>30 novel species of actinomycetes from the DSMZ collection.</title>
        <authorList>
            <person name="Nouioui I."/>
        </authorList>
    </citation>
    <scope>NUCLEOTIDE SEQUENCE</scope>
    <source>
        <strain evidence="3">DSM 41979</strain>
        <strain evidence="4">DSM 41982</strain>
    </source>
</reference>
<dbReference type="Pfam" id="PF18970">
    <property type="entry name" value="DUF5709"/>
    <property type="match status" value="1"/>
</dbReference>
<evidence type="ECO:0000256" key="1">
    <source>
        <dbReference type="SAM" id="MobiDB-lite"/>
    </source>
</evidence>
<organism evidence="4 5">
    <name type="scientific">Streptomyces evansiae</name>
    <dbReference type="NCBI Taxonomy" id="3075535"/>
    <lineage>
        <taxon>Bacteria</taxon>
        <taxon>Bacillati</taxon>
        <taxon>Actinomycetota</taxon>
        <taxon>Actinomycetes</taxon>
        <taxon>Kitasatosporales</taxon>
        <taxon>Streptomycetaceae</taxon>
        <taxon>Streptomyces</taxon>
    </lineage>
</organism>
<dbReference type="Proteomes" id="UP001183607">
    <property type="component" value="Unassembled WGS sequence"/>
</dbReference>
<dbReference type="EMBL" id="JAVRER010000006">
    <property type="protein sequence ID" value="MDT0414967.1"/>
    <property type="molecule type" value="Genomic_DNA"/>
</dbReference>
<keyword evidence="6" id="KW-1185">Reference proteome</keyword>
<comment type="caution">
    <text evidence="4">The sequence shown here is derived from an EMBL/GenBank/DDBJ whole genome shotgun (WGS) entry which is preliminary data.</text>
</comment>
<protein>
    <submittedName>
        <fullName evidence="4">DUF5709 domain-containing protein</fullName>
    </submittedName>
</protein>
<evidence type="ECO:0000259" key="2">
    <source>
        <dbReference type="Pfam" id="PF18970"/>
    </source>
</evidence>
<dbReference type="InterPro" id="IPR043763">
    <property type="entry name" value="DUF5709"/>
</dbReference>
<accession>A0ABD5E2F9</accession>
<dbReference type="AlphaFoldDB" id="A0ABD5E2F9"/>
<evidence type="ECO:0000313" key="5">
    <source>
        <dbReference type="Proteomes" id="UP001183607"/>
    </source>
</evidence>
<dbReference type="Proteomes" id="UP001183610">
    <property type="component" value="Unassembled WGS sequence"/>
</dbReference>
<dbReference type="EMBL" id="JAVRET010000086">
    <property type="protein sequence ID" value="MDT0412556.1"/>
    <property type="molecule type" value="Genomic_DNA"/>
</dbReference>
<evidence type="ECO:0000313" key="4">
    <source>
        <dbReference type="EMBL" id="MDT0414967.1"/>
    </source>
</evidence>
<evidence type="ECO:0000313" key="3">
    <source>
        <dbReference type="EMBL" id="MDT0412556.1"/>
    </source>
</evidence>
<feature type="compositionally biased region" description="Basic and acidic residues" evidence="1">
    <location>
        <begin position="1"/>
        <end position="11"/>
    </location>
</feature>
<name>A0ABD5E2F9_9ACTN</name>
<evidence type="ECO:0000313" key="6">
    <source>
        <dbReference type="Proteomes" id="UP001183610"/>
    </source>
</evidence>